<evidence type="ECO:0000313" key="5">
    <source>
        <dbReference type="Proteomes" id="UP000183585"/>
    </source>
</evidence>
<keyword evidence="5" id="KW-1185">Reference proteome</keyword>
<keyword evidence="4" id="KW-0547">Nucleotide-binding</keyword>
<dbReference type="InterPro" id="IPR016136">
    <property type="entry name" value="DNA_helicase_N/primase_C"/>
</dbReference>
<dbReference type="GO" id="GO:0006260">
    <property type="term" value="P:DNA replication"/>
    <property type="evidence" value="ECO:0007669"/>
    <property type="project" value="UniProtKB-KW"/>
</dbReference>
<feature type="domain" description="DNA helicase DnaB-like N-terminal" evidence="3">
    <location>
        <begin position="10"/>
        <end position="99"/>
    </location>
</feature>
<evidence type="ECO:0000313" key="4">
    <source>
        <dbReference type="EMBL" id="SCF46039.1"/>
    </source>
</evidence>
<keyword evidence="4" id="KW-0378">Hydrolase</keyword>
<keyword evidence="1" id="KW-0235">DNA replication</keyword>
<gene>
    <name evidence="4" type="ORF">GA0070563_11496</name>
</gene>
<dbReference type="GO" id="GO:0005524">
    <property type="term" value="F:ATP binding"/>
    <property type="evidence" value="ECO:0007669"/>
    <property type="project" value="InterPro"/>
</dbReference>
<dbReference type="PANTHER" id="PTHR30153">
    <property type="entry name" value="REPLICATIVE DNA HELICASE DNAB"/>
    <property type="match status" value="1"/>
</dbReference>
<dbReference type="GO" id="GO:0003677">
    <property type="term" value="F:DNA binding"/>
    <property type="evidence" value="ECO:0007669"/>
    <property type="project" value="UniProtKB-KW"/>
</dbReference>
<keyword evidence="4" id="KW-0067">ATP-binding</keyword>
<proteinExistence type="predicted"/>
<dbReference type="EMBL" id="FMCT01000014">
    <property type="protein sequence ID" value="SCF46039.1"/>
    <property type="molecule type" value="Genomic_DNA"/>
</dbReference>
<keyword evidence="4" id="KW-0347">Helicase</keyword>
<dbReference type="GO" id="GO:0003678">
    <property type="term" value="F:DNA helicase activity"/>
    <property type="evidence" value="ECO:0007669"/>
    <property type="project" value="InterPro"/>
</dbReference>
<keyword evidence="2" id="KW-0238">DNA-binding</keyword>
<name>A0A1C5ALG6_9ACTN</name>
<dbReference type="Pfam" id="PF00772">
    <property type="entry name" value="DnaB"/>
    <property type="match status" value="1"/>
</dbReference>
<sequence length="118" mass="12507">MMDVCVTRPPAHDHAAEQAVIGAALLNPSVVADLAPTLAPADFHRPAHGRLWETLRAMHAAGEPVDPIALAARLAATGDLAKVGGAPYLHTLTRVTRWSKWPQWQKPQPCGVSAIAAI</sequence>
<dbReference type="SUPFAM" id="SSF48024">
    <property type="entry name" value="N-terminal domain of DnaB helicase"/>
    <property type="match status" value="1"/>
</dbReference>
<dbReference type="AlphaFoldDB" id="A0A1C5ALG6"/>
<protein>
    <submittedName>
        <fullName evidence="4">DnaB-like helicase N terminal domain-containing protein</fullName>
    </submittedName>
</protein>
<evidence type="ECO:0000256" key="1">
    <source>
        <dbReference type="ARBA" id="ARBA00022705"/>
    </source>
</evidence>
<evidence type="ECO:0000256" key="2">
    <source>
        <dbReference type="ARBA" id="ARBA00023125"/>
    </source>
</evidence>
<dbReference type="PANTHER" id="PTHR30153:SF2">
    <property type="entry name" value="REPLICATIVE DNA HELICASE"/>
    <property type="match status" value="1"/>
</dbReference>
<accession>A0A1C5ALG6</accession>
<dbReference type="InterPro" id="IPR036185">
    <property type="entry name" value="DNA_heli_DnaB-like_N_sf"/>
</dbReference>
<dbReference type="GO" id="GO:0005829">
    <property type="term" value="C:cytosol"/>
    <property type="evidence" value="ECO:0007669"/>
    <property type="project" value="TreeGrafter"/>
</dbReference>
<dbReference type="InterPro" id="IPR007693">
    <property type="entry name" value="DNA_helicase_DnaB-like_N"/>
</dbReference>
<dbReference type="Proteomes" id="UP000183585">
    <property type="component" value="Unassembled WGS sequence"/>
</dbReference>
<reference evidence="5" key="1">
    <citation type="submission" date="2016-06" db="EMBL/GenBank/DDBJ databases">
        <authorList>
            <person name="Varghese N."/>
            <person name="Submissions Spin"/>
        </authorList>
    </citation>
    <scope>NUCLEOTIDE SEQUENCE [LARGE SCALE GENOMIC DNA]</scope>
    <source>
        <strain evidence="5">DSM 43168</strain>
    </source>
</reference>
<organism evidence="4 5">
    <name type="scientific">Micromonospora carbonacea</name>
    <dbReference type="NCBI Taxonomy" id="47853"/>
    <lineage>
        <taxon>Bacteria</taxon>
        <taxon>Bacillati</taxon>
        <taxon>Actinomycetota</taxon>
        <taxon>Actinomycetes</taxon>
        <taxon>Micromonosporales</taxon>
        <taxon>Micromonosporaceae</taxon>
        <taxon>Micromonospora</taxon>
    </lineage>
</organism>
<dbReference type="Gene3D" id="1.10.860.10">
    <property type="entry name" value="DNAb Helicase, Chain A"/>
    <property type="match status" value="1"/>
</dbReference>
<evidence type="ECO:0000259" key="3">
    <source>
        <dbReference type="Pfam" id="PF00772"/>
    </source>
</evidence>